<dbReference type="Pfam" id="PF04055">
    <property type="entry name" value="Radical_SAM"/>
    <property type="match status" value="1"/>
</dbReference>
<dbReference type="Gene3D" id="3.20.20.70">
    <property type="entry name" value="Aldolase class I"/>
    <property type="match status" value="1"/>
</dbReference>
<name>A0A1H3FQB1_EUBBA</name>
<keyword evidence="2" id="KW-0479">Metal-binding</keyword>
<dbReference type="EMBL" id="FNOU01000011">
    <property type="protein sequence ID" value="SDX92987.1"/>
    <property type="molecule type" value="Genomic_DNA"/>
</dbReference>
<reference evidence="7" key="1">
    <citation type="submission" date="2016-10" db="EMBL/GenBank/DDBJ databases">
        <authorList>
            <person name="Varghese N."/>
            <person name="Submissions S."/>
        </authorList>
    </citation>
    <scope>NUCLEOTIDE SEQUENCE [LARGE SCALE GENOMIC DNA]</scope>
    <source>
        <strain evidence="7">VPI 5359</strain>
    </source>
</reference>
<accession>A0A1H3FQB1</accession>
<dbReference type="InterPro" id="IPR058240">
    <property type="entry name" value="rSAM_sf"/>
</dbReference>
<keyword evidence="3" id="KW-0408">Iron</keyword>
<protein>
    <submittedName>
        <fullName evidence="6">Radical SAM superfamily enzyme, MoaA/NifB/PqqE/SkfB family</fullName>
    </submittedName>
</protein>
<evidence type="ECO:0000256" key="4">
    <source>
        <dbReference type="ARBA" id="ARBA00023014"/>
    </source>
</evidence>
<evidence type="ECO:0000256" key="2">
    <source>
        <dbReference type="ARBA" id="ARBA00022723"/>
    </source>
</evidence>
<feature type="domain" description="Radical SAM core" evidence="5">
    <location>
        <begin position="66"/>
        <end position="201"/>
    </location>
</feature>
<dbReference type="OrthoDB" id="9782387at2"/>
<evidence type="ECO:0000313" key="7">
    <source>
        <dbReference type="Proteomes" id="UP000199652"/>
    </source>
</evidence>
<dbReference type="Proteomes" id="UP000199652">
    <property type="component" value="Unassembled WGS sequence"/>
</dbReference>
<dbReference type="PANTHER" id="PTHR43524:SF1">
    <property type="entry name" value="RADICAL SAM SUPERFAMILY PROTEIN"/>
    <property type="match status" value="1"/>
</dbReference>
<keyword evidence="4" id="KW-0411">Iron-sulfur</keyword>
<evidence type="ECO:0000256" key="1">
    <source>
        <dbReference type="ARBA" id="ARBA00022691"/>
    </source>
</evidence>
<dbReference type="RefSeq" id="WP_090245241.1">
    <property type="nucleotide sequence ID" value="NZ_FNOU01000011.1"/>
</dbReference>
<proteinExistence type="predicted"/>
<dbReference type="CDD" id="cd01335">
    <property type="entry name" value="Radical_SAM"/>
    <property type="match status" value="1"/>
</dbReference>
<dbReference type="SFLD" id="SFLDS00029">
    <property type="entry name" value="Radical_SAM"/>
    <property type="match status" value="1"/>
</dbReference>
<evidence type="ECO:0000256" key="3">
    <source>
        <dbReference type="ARBA" id="ARBA00023004"/>
    </source>
</evidence>
<dbReference type="GO" id="GO:0051536">
    <property type="term" value="F:iron-sulfur cluster binding"/>
    <property type="evidence" value="ECO:0007669"/>
    <property type="project" value="UniProtKB-KW"/>
</dbReference>
<evidence type="ECO:0000313" key="6">
    <source>
        <dbReference type="EMBL" id="SDX92987.1"/>
    </source>
</evidence>
<dbReference type="PANTHER" id="PTHR43524">
    <property type="entry name" value="RADICAL SAM SUPERFAMILY PROTEIN"/>
    <property type="match status" value="1"/>
</dbReference>
<keyword evidence="7" id="KW-1185">Reference proteome</keyword>
<dbReference type="STRING" id="1528.SAMN04488579_11138"/>
<dbReference type="SUPFAM" id="SSF102114">
    <property type="entry name" value="Radical SAM enzymes"/>
    <property type="match status" value="1"/>
</dbReference>
<dbReference type="AlphaFoldDB" id="A0A1H3FQB1"/>
<dbReference type="SFLD" id="SFLDG01067">
    <property type="entry name" value="SPASM/twitch_domain_containing"/>
    <property type="match status" value="1"/>
</dbReference>
<gene>
    <name evidence="6" type="ORF">SAMN04488579_11138</name>
</gene>
<dbReference type="GO" id="GO:0046872">
    <property type="term" value="F:metal ion binding"/>
    <property type="evidence" value="ECO:0007669"/>
    <property type="project" value="UniProtKB-KW"/>
</dbReference>
<evidence type="ECO:0000259" key="5">
    <source>
        <dbReference type="Pfam" id="PF04055"/>
    </source>
</evidence>
<dbReference type="CDD" id="cd21128">
    <property type="entry name" value="SPASM_rSAM"/>
    <property type="match status" value="1"/>
</dbReference>
<sequence length="362" mass="39422">MEDLTLQQYLEDGIRHLSQDIVKATVKNPQTSLAMARFAKGRRAAEARREACQAQGIHVPPFLIASITSRCNLHCKGCYARAEGTCVDGPEEQGMDAPLWNRIFGEATDLGCSFILLAGGEPFLRQDVLEAAATHPEILFPIFTNGTLLTDPALDFLKKHRNLIPILSVEGDATLTDTRRGTGMYQRLVGSMTTLHQQGLLYGASVTVTRENQAVVTSSDFLDTLTERGCRVVFFVEYVPICKGTGGLAPTPADRSRLMTAINNLRSHYNDCIFIAFPGDEARSGGCLAAGRGFFHINPKGDAEPCPFSPYSDTNLKQASLLEALHSKLFTQLQSQGTLTQDHDGGCVLFAEEAQVKALLEA</sequence>
<dbReference type="InterPro" id="IPR013785">
    <property type="entry name" value="Aldolase_TIM"/>
</dbReference>
<dbReference type="InterPro" id="IPR007197">
    <property type="entry name" value="rSAM"/>
</dbReference>
<dbReference type="GO" id="GO:0003824">
    <property type="term" value="F:catalytic activity"/>
    <property type="evidence" value="ECO:0007669"/>
    <property type="project" value="InterPro"/>
</dbReference>
<keyword evidence="1" id="KW-0949">S-adenosyl-L-methionine</keyword>
<organism evidence="6 7">
    <name type="scientific">Eubacterium barkeri</name>
    <name type="common">Clostridium barkeri</name>
    <dbReference type="NCBI Taxonomy" id="1528"/>
    <lineage>
        <taxon>Bacteria</taxon>
        <taxon>Bacillati</taxon>
        <taxon>Bacillota</taxon>
        <taxon>Clostridia</taxon>
        <taxon>Eubacteriales</taxon>
        <taxon>Eubacteriaceae</taxon>
        <taxon>Eubacterium</taxon>
    </lineage>
</organism>